<dbReference type="Gene3D" id="4.10.860.10">
    <property type="entry name" value="UVR domain"/>
    <property type="match status" value="1"/>
</dbReference>
<dbReference type="GO" id="GO:0016887">
    <property type="term" value="F:ATP hydrolysis activity"/>
    <property type="evidence" value="ECO:0007669"/>
    <property type="project" value="InterPro"/>
</dbReference>
<name>A0A1U7I367_9CYAN</name>
<dbReference type="OrthoDB" id="9806651at2"/>
<dbReference type="EMBL" id="MRCE01000063">
    <property type="protein sequence ID" value="OKH30547.1"/>
    <property type="molecule type" value="Genomic_DNA"/>
</dbReference>
<dbReference type="HAMAP" id="MF_00204">
    <property type="entry name" value="UvrB"/>
    <property type="match status" value="1"/>
</dbReference>
<evidence type="ECO:0000256" key="8">
    <source>
        <dbReference type="ARBA" id="ARBA00022881"/>
    </source>
</evidence>
<evidence type="ECO:0000256" key="9">
    <source>
        <dbReference type="ARBA" id="ARBA00023204"/>
    </source>
</evidence>
<accession>A0A1U7I367</accession>
<feature type="coiled-coil region" evidence="14">
    <location>
        <begin position="251"/>
        <end position="282"/>
    </location>
</feature>
<keyword evidence="14" id="KW-0175">Coiled coil</keyword>
<evidence type="ECO:0000313" key="18">
    <source>
        <dbReference type="EMBL" id="OKH30547.1"/>
    </source>
</evidence>
<organism evidence="18 19">
    <name type="scientific">[Phormidium ambiguum] IAM M-71</name>
    <dbReference type="NCBI Taxonomy" id="454136"/>
    <lineage>
        <taxon>Bacteria</taxon>
        <taxon>Bacillati</taxon>
        <taxon>Cyanobacteriota</taxon>
        <taxon>Cyanophyceae</taxon>
        <taxon>Oscillatoriophycideae</taxon>
        <taxon>Aerosakkonematales</taxon>
        <taxon>Aerosakkonemataceae</taxon>
        <taxon>Floridanema</taxon>
    </lineage>
</organism>
<keyword evidence="9 12" id="KW-0234">DNA repair</keyword>
<dbReference type="GO" id="GO:0009380">
    <property type="term" value="C:excinuclease repair complex"/>
    <property type="evidence" value="ECO:0007669"/>
    <property type="project" value="InterPro"/>
</dbReference>
<dbReference type="PANTHER" id="PTHR24029:SF0">
    <property type="entry name" value="UVRABC SYSTEM PROTEIN B"/>
    <property type="match status" value="1"/>
</dbReference>
<dbReference type="CDD" id="cd18790">
    <property type="entry name" value="SF2_C_UvrB"/>
    <property type="match status" value="1"/>
</dbReference>
<evidence type="ECO:0000259" key="16">
    <source>
        <dbReference type="PROSITE" id="PS51192"/>
    </source>
</evidence>
<dbReference type="Pfam" id="PF04851">
    <property type="entry name" value="ResIII"/>
    <property type="match status" value="1"/>
</dbReference>
<dbReference type="Pfam" id="PF02151">
    <property type="entry name" value="UVR"/>
    <property type="match status" value="1"/>
</dbReference>
<dbReference type="Pfam" id="PF00271">
    <property type="entry name" value="Helicase_C"/>
    <property type="match status" value="1"/>
</dbReference>
<dbReference type="GO" id="GO:0005524">
    <property type="term" value="F:ATP binding"/>
    <property type="evidence" value="ECO:0007669"/>
    <property type="project" value="UniProtKB-UniRule"/>
</dbReference>
<keyword evidence="6 12" id="KW-0228">DNA excision</keyword>
<evidence type="ECO:0000256" key="14">
    <source>
        <dbReference type="SAM" id="Coils"/>
    </source>
</evidence>
<dbReference type="Pfam" id="PF12344">
    <property type="entry name" value="UvrB"/>
    <property type="match status" value="1"/>
</dbReference>
<dbReference type="InterPro" id="IPR027417">
    <property type="entry name" value="P-loop_NTPase"/>
</dbReference>
<dbReference type="InterPro" id="IPR014001">
    <property type="entry name" value="Helicase_ATP-bd"/>
</dbReference>
<dbReference type="GO" id="GO:0009381">
    <property type="term" value="F:excinuclease ABC activity"/>
    <property type="evidence" value="ECO:0007669"/>
    <property type="project" value="UniProtKB-UniRule"/>
</dbReference>
<dbReference type="GO" id="GO:0003677">
    <property type="term" value="F:DNA binding"/>
    <property type="evidence" value="ECO:0007669"/>
    <property type="project" value="UniProtKB-UniRule"/>
</dbReference>
<dbReference type="NCBIfam" id="NF003673">
    <property type="entry name" value="PRK05298.1"/>
    <property type="match status" value="1"/>
</dbReference>
<dbReference type="InterPro" id="IPR006935">
    <property type="entry name" value="Helicase/UvrB_N"/>
</dbReference>
<proteinExistence type="inferred from homology"/>
<dbReference type="SUPFAM" id="SSF52540">
    <property type="entry name" value="P-loop containing nucleoside triphosphate hydrolases"/>
    <property type="match status" value="2"/>
</dbReference>
<feature type="short sequence motif" description="Beta-hairpin" evidence="12">
    <location>
        <begin position="91"/>
        <end position="114"/>
    </location>
</feature>
<evidence type="ECO:0000256" key="3">
    <source>
        <dbReference type="ARBA" id="ARBA00022490"/>
    </source>
</evidence>
<dbReference type="Gene3D" id="3.40.50.300">
    <property type="entry name" value="P-loop containing nucleotide triphosphate hydrolases"/>
    <property type="match status" value="3"/>
</dbReference>
<dbReference type="GO" id="GO:0006289">
    <property type="term" value="P:nucleotide-excision repair"/>
    <property type="evidence" value="ECO:0007669"/>
    <property type="project" value="UniProtKB-UniRule"/>
</dbReference>
<comment type="similarity">
    <text evidence="2 12 13">Belongs to the UvrB family.</text>
</comment>
<dbReference type="PROSITE" id="PS51192">
    <property type="entry name" value="HELICASE_ATP_BIND_1"/>
    <property type="match status" value="1"/>
</dbReference>
<dbReference type="SMART" id="SM00487">
    <property type="entry name" value="DEXDc"/>
    <property type="match status" value="1"/>
</dbReference>
<dbReference type="Proteomes" id="UP000185860">
    <property type="component" value="Unassembled WGS sequence"/>
</dbReference>
<dbReference type="NCBIfam" id="TIGR00631">
    <property type="entry name" value="uvrb"/>
    <property type="match status" value="1"/>
</dbReference>
<keyword evidence="7 12" id="KW-0067">ATP-binding</keyword>
<comment type="subcellular location">
    <subcellularLocation>
        <location evidence="1 12 13">Cytoplasm</location>
    </subcellularLocation>
</comment>
<dbReference type="AlphaFoldDB" id="A0A1U7I367"/>
<evidence type="ECO:0000256" key="7">
    <source>
        <dbReference type="ARBA" id="ARBA00022840"/>
    </source>
</evidence>
<dbReference type="PROSITE" id="PS51194">
    <property type="entry name" value="HELICASE_CTER"/>
    <property type="match status" value="1"/>
</dbReference>
<evidence type="ECO:0000259" key="17">
    <source>
        <dbReference type="PROSITE" id="PS51194"/>
    </source>
</evidence>
<evidence type="ECO:0000256" key="6">
    <source>
        <dbReference type="ARBA" id="ARBA00022769"/>
    </source>
</evidence>
<evidence type="ECO:0000256" key="5">
    <source>
        <dbReference type="ARBA" id="ARBA00022763"/>
    </source>
</evidence>
<evidence type="ECO:0000256" key="11">
    <source>
        <dbReference type="ARBA" id="ARBA00029504"/>
    </source>
</evidence>
<dbReference type="SUPFAM" id="SSF46600">
    <property type="entry name" value="C-terminal UvrC-binding domain of UvrB"/>
    <property type="match status" value="1"/>
</dbReference>
<feature type="coiled-coil region" evidence="14">
    <location>
        <begin position="629"/>
        <end position="661"/>
    </location>
</feature>
<evidence type="ECO:0000256" key="10">
    <source>
        <dbReference type="ARBA" id="ARBA00026033"/>
    </source>
</evidence>
<evidence type="ECO:0000313" key="19">
    <source>
        <dbReference type="Proteomes" id="UP000185860"/>
    </source>
</evidence>
<dbReference type="STRING" id="454136.NIES2119_30775"/>
<dbReference type="PANTHER" id="PTHR24029">
    <property type="entry name" value="UVRABC SYSTEM PROTEIN B"/>
    <property type="match status" value="1"/>
</dbReference>
<dbReference type="GO" id="GO:0005737">
    <property type="term" value="C:cytoplasm"/>
    <property type="evidence" value="ECO:0007669"/>
    <property type="project" value="UniProtKB-SubCell"/>
</dbReference>
<evidence type="ECO:0000256" key="13">
    <source>
        <dbReference type="RuleBase" id="RU003587"/>
    </source>
</evidence>
<dbReference type="Pfam" id="PF17757">
    <property type="entry name" value="UvrB_inter"/>
    <property type="match status" value="1"/>
</dbReference>
<dbReference type="InterPro" id="IPR001650">
    <property type="entry name" value="Helicase_C-like"/>
</dbReference>
<evidence type="ECO:0000256" key="1">
    <source>
        <dbReference type="ARBA" id="ARBA00004496"/>
    </source>
</evidence>
<dbReference type="InterPro" id="IPR041471">
    <property type="entry name" value="UvrB_inter"/>
</dbReference>
<dbReference type="InterPro" id="IPR004807">
    <property type="entry name" value="UvrB"/>
</dbReference>
<comment type="caution">
    <text evidence="12">Lacks conserved residue(s) required for the propagation of feature annotation.</text>
</comment>
<dbReference type="InterPro" id="IPR001943">
    <property type="entry name" value="UVR_dom"/>
</dbReference>
<feature type="domain" description="Helicase C-terminal" evidence="17">
    <location>
        <begin position="429"/>
        <end position="583"/>
    </location>
</feature>
<keyword evidence="12 13" id="KW-0742">SOS response</keyword>
<feature type="domain" description="Helicase ATP-binding" evidence="16">
    <location>
        <begin position="25"/>
        <end position="176"/>
    </location>
</feature>
<keyword evidence="5 12" id="KW-0227">DNA damage</keyword>
<dbReference type="RefSeq" id="WP_073597303.1">
    <property type="nucleotide sequence ID" value="NZ_MRCE01000063.1"/>
</dbReference>
<dbReference type="GO" id="GO:0009432">
    <property type="term" value="P:SOS response"/>
    <property type="evidence" value="ECO:0007669"/>
    <property type="project" value="UniProtKB-UniRule"/>
</dbReference>
<sequence length="665" mass="75832">MTQFLLQAKFQPMGDQPQAIADLSKNILAGHRYQTLLGGTGTGKTFTVASTIEKVGKPTLVLAHNKTLAAQLCNELREFFPENAVEYFVSYYDYYQPEAYIPVTDTYIEKSAAINDEIDMLRHSATRSLFERKDVIVVASISCIYGLGIPSEYLKAAIPFRVGKEINQRQILRDLASVQYNRNDTEIGRGRFRVRGDVLEIGPAYEDRIIRVEFFGDEVDAIRYVDPVTGEILQSLDAINVYPARHFVTPDEKLEAACNDIEAELKAQLAELEKAGKLLEAQRLDQRTRYDLEMLREVGYCNGVENYSRHLAGRFPGEPPECLIDYFPKDWLLVIDESHVTVPQIRGMYNGDQARKKVLIEHGFRLPSAADNRPLKAEEFWQKVNQCVFVSATPGNWEVEISEDRIVEQIIRPTGVVDPEVFVRPTEGQIDDLLGEIKDRVKLKERVLVTTLTKRMAEDLTEYLQERGIRVRYLHSEIQSIERIEILQDLRKGDYDVLIGVNLLREGLDLPEVSLVAILDADKEGFLRAERSLIQTIGRAARHVRGQAILYADNLTDSMAKAIEETERRRGIQIAYNKMHNITPQPIIKKSGNSILAFLEVSRRLNSQQLETAYQQADDLSLEEIPELITQLEMQMKDAAKKLEFEEAAKLRDRIKHLRDKLLGH</sequence>
<comment type="subunit">
    <text evidence="10 12 13">Forms a heterotetramer with UvrA during the search for lesions. Interacts with UvrC in an incision complex.</text>
</comment>
<comment type="caution">
    <text evidence="18">The sequence shown here is derived from an EMBL/GenBank/DDBJ whole genome shotgun (WGS) entry which is preliminary data.</text>
</comment>
<evidence type="ECO:0000256" key="2">
    <source>
        <dbReference type="ARBA" id="ARBA00008533"/>
    </source>
</evidence>
<keyword evidence="4 12" id="KW-0547">Nucleotide-binding</keyword>
<evidence type="ECO:0000256" key="4">
    <source>
        <dbReference type="ARBA" id="ARBA00022741"/>
    </source>
</evidence>
<dbReference type="InterPro" id="IPR036876">
    <property type="entry name" value="UVR_dom_sf"/>
</dbReference>
<comment type="domain">
    <text evidence="12">The beta-hairpin motif is involved in DNA binding.</text>
</comment>
<evidence type="ECO:0000259" key="15">
    <source>
        <dbReference type="PROSITE" id="PS50151"/>
    </source>
</evidence>
<reference evidence="18 19" key="1">
    <citation type="submission" date="2016-11" db="EMBL/GenBank/DDBJ databases">
        <title>Draft Genome Sequences of Nine Cyanobacterial Strains from Diverse Habitats.</title>
        <authorList>
            <person name="Zhu T."/>
            <person name="Hou S."/>
            <person name="Lu X."/>
            <person name="Hess W.R."/>
        </authorList>
    </citation>
    <scope>NUCLEOTIDE SEQUENCE [LARGE SCALE GENOMIC DNA]</scope>
    <source>
        <strain evidence="18 19">IAM M-71</strain>
    </source>
</reference>
<feature type="domain" description="UVR" evidence="15">
    <location>
        <begin position="626"/>
        <end position="661"/>
    </location>
</feature>
<protein>
    <recommendedName>
        <fullName evidence="11 12">UvrABC system protein B</fullName>
        <shortName evidence="12">Protein UvrB</shortName>
    </recommendedName>
    <alternativeName>
        <fullName evidence="12">Excinuclease ABC subunit B</fullName>
    </alternativeName>
</protein>
<gene>
    <name evidence="12" type="primary">uvrB</name>
    <name evidence="18" type="ORF">NIES2119_30775</name>
</gene>
<keyword evidence="8 12" id="KW-0267">Excision nuclease</keyword>
<dbReference type="PROSITE" id="PS50151">
    <property type="entry name" value="UVR"/>
    <property type="match status" value="1"/>
</dbReference>
<keyword evidence="3 12" id="KW-0963">Cytoplasm</keyword>
<dbReference type="InterPro" id="IPR024759">
    <property type="entry name" value="UvrB_YAD/RRR_dom"/>
</dbReference>
<dbReference type="CDD" id="cd17916">
    <property type="entry name" value="DEXHc_UvrB"/>
    <property type="match status" value="1"/>
</dbReference>
<evidence type="ECO:0000256" key="12">
    <source>
        <dbReference type="HAMAP-Rule" id="MF_00204"/>
    </source>
</evidence>
<comment type="function">
    <text evidence="12">The UvrABC repair system catalyzes the recognition and processing of DNA lesions. A damage recognition complex composed of 2 UvrA and 2 UvrB subunits scans DNA for abnormalities. Upon binding of the UvrA(2)B(2) complex to a putative damaged site, the DNA wraps around one UvrB monomer. DNA wrap is dependent on ATP binding by UvrB and probably causes local melting of the DNA helix, facilitating insertion of UvrB beta-hairpin between the DNA strands. Then UvrB probes one DNA strand for the presence of a lesion. If a lesion is found the UvrA subunits dissociate and the UvrB-DNA preincision complex is formed. This complex is subsequently bound by UvrC and the second UvrB is released. If no lesion is found, the DNA wraps around the other UvrB subunit that will check the other stand for damage.</text>
</comment>
<dbReference type="SMART" id="SM00490">
    <property type="entry name" value="HELICc"/>
    <property type="match status" value="1"/>
</dbReference>